<evidence type="ECO:0000313" key="3">
    <source>
        <dbReference type="Proteomes" id="UP000077266"/>
    </source>
</evidence>
<dbReference type="AlphaFoldDB" id="A0A166MKW3"/>
<protein>
    <submittedName>
        <fullName evidence="2">Uncharacterized protein</fullName>
    </submittedName>
</protein>
<reference evidence="2 3" key="1">
    <citation type="journal article" date="2016" name="Mol. Biol. Evol.">
        <title>Comparative Genomics of Early-Diverging Mushroom-Forming Fungi Provides Insights into the Origins of Lignocellulose Decay Capabilities.</title>
        <authorList>
            <person name="Nagy L.G."/>
            <person name="Riley R."/>
            <person name="Tritt A."/>
            <person name="Adam C."/>
            <person name="Daum C."/>
            <person name="Floudas D."/>
            <person name="Sun H."/>
            <person name="Yadav J.S."/>
            <person name="Pangilinan J."/>
            <person name="Larsson K.H."/>
            <person name="Matsuura K."/>
            <person name="Barry K."/>
            <person name="Labutti K."/>
            <person name="Kuo R."/>
            <person name="Ohm R.A."/>
            <person name="Bhattacharya S.S."/>
            <person name="Shirouzu T."/>
            <person name="Yoshinaga Y."/>
            <person name="Martin F.M."/>
            <person name="Grigoriev I.V."/>
            <person name="Hibbett D.S."/>
        </authorList>
    </citation>
    <scope>NUCLEOTIDE SEQUENCE [LARGE SCALE GENOMIC DNA]</scope>
    <source>
        <strain evidence="2 3">HHB12029</strain>
    </source>
</reference>
<evidence type="ECO:0000256" key="1">
    <source>
        <dbReference type="SAM" id="MobiDB-lite"/>
    </source>
</evidence>
<gene>
    <name evidence="2" type="ORF">EXIGLDRAFT_784241</name>
</gene>
<dbReference type="Proteomes" id="UP000077266">
    <property type="component" value="Unassembled WGS sequence"/>
</dbReference>
<feature type="region of interest" description="Disordered" evidence="1">
    <location>
        <begin position="1"/>
        <end position="21"/>
    </location>
</feature>
<dbReference type="InParanoid" id="A0A166MKW3"/>
<keyword evidence="3" id="KW-1185">Reference proteome</keyword>
<organism evidence="2 3">
    <name type="scientific">Exidia glandulosa HHB12029</name>
    <dbReference type="NCBI Taxonomy" id="1314781"/>
    <lineage>
        <taxon>Eukaryota</taxon>
        <taxon>Fungi</taxon>
        <taxon>Dikarya</taxon>
        <taxon>Basidiomycota</taxon>
        <taxon>Agaricomycotina</taxon>
        <taxon>Agaricomycetes</taxon>
        <taxon>Auriculariales</taxon>
        <taxon>Exidiaceae</taxon>
        <taxon>Exidia</taxon>
    </lineage>
</organism>
<accession>A0A166MKW3</accession>
<dbReference type="EMBL" id="KV427084">
    <property type="protein sequence ID" value="KZV78150.1"/>
    <property type="molecule type" value="Genomic_DNA"/>
</dbReference>
<sequence length="49" mass="5611">MDPPPGEEDHREAEKIPPHGPQRLALAMKLEALALQRTCIKRLQRAKLR</sequence>
<feature type="compositionally biased region" description="Basic and acidic residues" evidence="1">
    <location>
        <begin position="7"/>
        <end position="17"/>
    </location>
</feature>
<proteinExistence type="predicted"/>
<name>A0A166MKW3_EXIGL</name>
<evidence type="ECO:0000313" key="2">
    <source>
        <dbReference type="EMBL" id="KZV78150.1"/>
    </source>
</evidence>